<dbReference type="Pfam" id="PF14322">
    <property type="entry name" value="SusD-like_3"/>
    <property type="match status" value="1"/>
</dbReference>
<dbReference type="EMBL" id="CP150096">
    <property type="protein sequence ID" value="WZN48504.1"/>
    <property type="molecule type" value="Genomic_DNA"/>
</dbReference>
<gene>
    <name evidence="8" type="ORF">WJU22_09990</name>
</gene>
<reference evidence="8 9" key="1">
    <citation type="submission" date="2024-03" db="EMBL/GenBank/DDBJ databases">
        <title>Chitinophaga caseinilytica sp. nov., a casein hydrolysing bacterium isolated from forest soil.</title>
        <authorList>
            <person name="Lee D.S."/>
            <person name="Han D.M."/>
            <person name="Baek J.H."/>
            <person name="Choi D.G."/>
            <person name="Jeon J.H."/>
            <person name="Jeon C.O."/>
        </authorList>
    </citation>
    <scope>NUCLEOTIDE SEQUENCE [LARGE SCALE GENOMIC DNA]</scope>
    <source>
        <strain evidence="8 9">KACC 19118</strain>
    </source>
</reference>
<keyword evidence="4" id="KW-0472">Membrane</keyword>
<dbReference type="Pfam" id="PF07980">
    <property type="entry name" value="SusD_RagB"/>
    <property type="match status" value="1"/>
</dbReference>
<keyword evidence="3" id="KW-0732">Signal</keyword>
<accession>A0ABZ2Z8E3</accession>
<dbReference type="InterPro" id="IPR012944">
    <property type="entry name" value="SusD_RagB_dom"/>
</dbReference>
<comment type="similarity">
    <text evidence="2">Belongs to the SusD family.</text>
</comment>
<feature type="domain" description="SusD-like N-terminal" evidence="7">
    <location>
        <begin position="25"/>
        <end position="234"/>
    </location>
</feature>
<dbReference type="Proteomes" id="UP001449657">
    <property type="component" value="Chromosome"/>
</dbReference>
<dbReference type="Gene3D" id="1.25.40.390">
    <property type="match status" value="1"/>
</dbReference>
<evidence type="ECO:0000256" key="4">
    <source>
        <dbReference type="ARBA" id="ARBA00023136"/>
    </source>
</evidence>
<evidence type="ECO:0000256" key="2">
    <source>
        <dbReference type="ARBA" id="ARBA00006275"/>
    </source>
</evidence>
<organism evidence="8 9">
    <name type="scientific">Chitinophaga caseinilytica</name>
    <dbReference type="NCBI Taxonomy" id="2267521"/>
    <lineage>
        <taxon>Bacteria</taxon>
        <taxon>Pseudomonadati</taxon>
        <taxon>Bacteroidota</taxon>
        <taxon>Chitinophagia</taxon>
        <taxon>Chitinophagales</taxon>
        <taxon>Chitinophagaceae</taxon>
        <taxon>Chitinophaga</taxon>
    </lineage>
</organism>
<evidence type="ECO:0000313" key="9">
    <source>
        <dbReference type="Proteomes" id="UP001449657"/>
    </source>
</evidence>
<dbReference type="RefSeq" id="WP_341843094.1">
    <property type="nucleotide sequence ID" value="NZ_CP149792.1"/>
</dbReference>
<proteinExistence type="inferred from homology"/>
<evidence type="ECO:0000259" key="6">
    <source>
        <dbReference type="Pfam" id="PF07980"/>
    </source>
</evidence>
<evidence type="ECO:0000259" key="7">
    <source>
        <dbReference type="Pfam" id="PF14322"/>
    </source>
</evidence>
<name>A0ABZ2Z8E3_9BACT</name>
<evidence type="ECO:0000313" key="8">
    <source>
        <dbReference type="EMBL" id="WZN48504.1"/>
    </source>
</evidence>
<protein>
    <submittedName>
        <fullName evidence="8">RagB/SusD family nutrient uptake outer membrane protein</fullName>
    </submittedName>
</protein>
<dbReference type="InterPro" id="IPR011990">
    <property type="entry name" value="TPR-like_helical_dom_sf"/>
</dbReference>
<evidence type="ECO:0000256" key="5">
    <source>
        <dbReference type="ARBA" id="ARBA00023237"/>
    </source>
</evidence>
<evidence type="ECO:0000256" key="1">
    <source>
        <dbReference type="ARBA" id="ARBA00004442"/>
    </source>
</evidence>
<feature type="domain" description="RagB/SusD" evidence="6">
    <location>
        <begin position="376"/>
        <end position="509"/>
    </location>
</feature>
<dbReference type="InterPro" id="IPR033985">
    <property type="entry name" value="SusD-like_N"/>
</dbReference>
<keyword evidence="9" id="KW-1185">Reference proteome</keyword>
<dbReference type="SUPFAM" id="SSF48452">
    <property type="entry name" value="TPR-like"/>
    <property type="match status" value="1"/>
</dbReference>
<sequence length="510" mass="58153">MTIQFKHIFRTAVICGALGLTACDKFLEERPSKTSALEVKTAAQLESLLNAHNSFITETNRSASISTDDYGILAEMYAVTPTPFNMAVVQFATWDWQYLPDDNRELFWTNEYKKIFTANMVLSLLETVSGTAEQKASLAADAHLIRAYSYFQLVNTYALPYNDATKNEPGVPIKLSTSFDEPMARAPIEKVYQQIESDLAEALKTNVALVQNGRARHWRASKTGVKAFAARYHLTRGNYAEALKFAQGALDEYSTMMDYNTDMRYGRTQTLTVNAGTPDAKTVTLQYPYTHDNQSDQTDLMGWKETLYLRVLGIDSWWFIPSKALLDLYDKDHDLRYRYHIVEGYSYDRGMIKPAYDYPGYVCFYKDRMLNGPTVAEMLLIKAECLARTGKRGDAMAAVNQLRAKRMEPGAWVNLSATSDDDAIAKVLQERRREMPFAQRWFDIRRYNNNNYPNDDVSLTREFYPYNSAVVQKDQPKIMYSLPKGSRRFAAPLPRTEIIASNGAIIQNTY</sequence>
<comment type="subcellular location">
    <subcellularLocation>
        <location evidence="1">Cell outer membrane</location>
    </subcellularLocation>
</comment>
<dbReference type="PROSITE" id="PS51257">
    <property type="entry name" value="PROKAR_LIPOPROTEIN"/>
    <property type="match status" value="1"/>
</dbReference>
<evidence type="ECO:0000256" key="3">
    <source>
        <dbReference type="ARBA" id="ARBA00022729"/>
    </source>
</evidence>
<keyword evidence="5" id="KW-0998">Cell outer membrane</keyword>